<gene>
    <name evidence="1" type="ORF">DGYR_LOCUS12327</name>
</gene>
<organism evidence="1 2">
    <name type="scientific">Dimorphilus gyrociliatus</name>
    <dbReference type="NCBI Taxonomy" id="2664684"/>
    <lineage>
        <taxon>Eukaryota</taxon>
        <taxon>Metazoa</taxon>
        <taxon>Spiralia</taxon>
        <taxon>Lophotrochozoa</taxon>
        <taxon>Annelida</taxon>
        <taxon>Polychaeta</taxon>
        <taxon>Polychaeta incertae sedis</taxon>
        <taxon>Dinophilidae</taxon>
        <taxon>Dimorphilus</taxon>
    </lineage>
</organism>
<evidence type="ECO:0000313" key="1">
    <source>
        <dbReference type="EMBL" id="CAD5124844.1"/>
    </source>
</evidence>
<name>A0A7I8W9M3_9ANNE</name>
<dbReference type="OrthoDB" id="6107088at2759"/>
<evidence type="ECO:0000313" key="2">
    <source>
        <dbReference type="Proteomes" id="UP000549394"/>
    </source>
</evidence>
<sequence length="111" mass="12360">MIRQMSGAEIAFNLKDEKGDVVPVEIDGIEEEVCERTPTPEKKVSIQQRVLKARNSEQQMSIIAASRENRKQEWVELLDEHAQIVNEVNCLEGVGDKENINGPSDGAAQIS</sequence>
<comment type="caution">
    <text evidence="1">The sequence shown here is derived from an EMBL/GenBank/DDBJ whole genome shotgun (WGS) entry which is preliminary data.</text>
</comment>
<reference evidence="1 2" key="1">
    <citation type="submission" date="2020-08" db="EMBL/GenBank/DDBJ databases">
        <authorList>
            <person name="Hejnol A."/>
        </authorList>
    </citation>
    <scope>NUCLEOTIDE SEQUENCE [LARGE SCALE GENOMIC DNA]</scope>
</reference>
<keyword evidence="2" id="KW-1185">Reference proteome</keyword>
<protein>
    <submittedName>
        <fullName evidence="1">DgyrCDS13100</fullName>
    </submittedName>
</protein>
<accession>A0A7I8W9M3</accession>
<proteinExistence type="predicted"/>
<dbReference type="EMBL" id="CAJFCJ010000023">
    <property type="protein sequence ID" value="CAD5124844.1"/>
    <property type="molecule type" value="Genomic_DNA"/>
</dbReference>
<dbReference type="AlphaFoldDB" id="A0A7I8W9M3"/>
<dbReference type="Proteomes" id="UP000549394">
    <property type="component" value="Unassembled WGS sequence"/>
</dbReference>